<dbReference type="RefSeq" id="WP_091671611.1">
    <property type="nucleotide sequence ID" value="NZ_FOKG01000003.1"/>
</dbReference>
<organism evidence="3 4">
    <name type="scientific">Amycolatopsis marina</name>
    <dbReference type="NCBI Taxonomy" id="490629"/>
    <lineage>
        <taxon>Bacteria</taxon>
        <taxon>Bacillati</taxon>
        <taxon>Actinomycetota</taxon>
        <taxon>Actinomycetes</taxon>
        <taxon>Pseudonocardiales</taxon>
        <taxon>Pseudonocardiaceae</taxon>
        <taxon>Amycolatopsis</taxon>
    </lineage>
</organism>
<gene>
    <name evidence="3" type="ORF">SAMN05216266_103191</name>
</gene>
<dbReference type="Gene3D" id="1.20.120.20">
    <property type="entry name" value="Apolipoprotein"/>
    <property type="match status" value="1"/>
</dbReference>
<reference evidence="4" key="1">
    <citation type="submission" date="2016-10" db="EMBL/GenBank/DDBJ databases">
        <authorList>
            <person name="Varghese N."/>
            <person name="Submissions S."/>
        </authorList>
    </citation>
    <scope>NUCLEOTIDE SEQUENCE [LARGE SCALE GENOMIC DNA]</scope>
    <source>
        <strain evidence="4">CGMCC 4.3568</strain>
    </source>
</reference>
<dbReference type="SUPFAM" id="SSF47857">
    <property type="entry name" value="Apolipophorin-III"/>
    <property type="match status" value="1"/>
</dbReference>
<evidence type="ECO:0000313" key="3">
    <source>
        <dbReference type="EMBL" id="SFB00095.1"/>
    </source>
</evidence>
<feature type="compositionally biased region" description="Basic and acidic residues" evidence="2">
    <location>
        <begin position="156"/>
        <end position="178"/>
    </location>
</feature>
<feature type="coiled-coil region" evidence="1">
    <location>
        <begin position="111"/>
        <end position="138"/>
    </location>
</feature>
<dbReference type="STRING" id="490629.SAMN05216266_103191"/>
<feature type="compositionally biased region" description="Low complexity" evidence="2">
    <location>
        <begin position="198"/>
        <end position="241"/>
    </location>
</feature>
<name>A0A1I0XGE2_9PSEU</name>
<dbReference type="EMBL" id="FOKG01000003">
    <property type="protein sequence ID" value="SFB00095.1"/>
    <property type="molecule type" value="Genomic_DNA"/>
</dbReference>
<keyword evidence="1" id="KW-0175">Coiled coil</keyword>
<evidence type="ECO:0000313" key="4">
    <source>
        <dbReference type="Proteomes" id="UP000243799"/>
    </source>
</evidence>
<protein>
    <submittedName>
        <fullName evidence="3">Heparin binding hemagglutinin HbhA</fullName>
    </submittedName>
</protein>
<evidence type="ECO:0000256" key="2">
    <source>
        <dbReference type="SAM" id="MobiDB-lite"/>
    </source>
</evidence>
<keyword evidence="4" id="KW-1185">Reference proteome</keyword>
<dbReference type="Proteomes" id="UP000243799">
    <property type="component" value="Unassembled WGS sequence"/>
</dbReference>
<feature type="region of interest" description="Disordered" evidence="2">
    <location>
        <begin position="155"/>
        <end position="241"/>
    </location>
</feature>
<dbReference type="OrthoDB" id="5189864at2"/>
<evidence type="ECO:0000256" key="1">
    <source>
        <dbReference type="SAM" id="Coils"/>
    </source>
</evidence>
<sequence length="241" mass="25849">MTDPKTDKVRIQVNTALDQVRTSMLAALGAGNLASQAVADAVHKTRERVTESSEVARKNIEELPTDVESLREKLDPAELRKAIDEYTDAALKLYNKLAESGEQAWDKLVAQPQVKRALEQLEEALATAQDRAEDVASDTRERVDEVLGLITKRTRSTGEKTARTVKEVAGDVAEKVEEAGDDLASETRSVSRKAANKTAPRTTSTARRSSSSTSSTSSTSSSPNGSGAAKKSTGTSSKNTK</sequence>
<accession>A0A1I0XGE2</accession>
<proteinExistence type="predicted"/>
<dbReference type="AlphaFoldDB" id="A0A1I0XGE2"/>